<sequence length="331" mass="36512">MAGSTPVSVRAEQDGPQAAQPVQLNRPKPVPRPGTWISAVVVTVLGAMFINALVTNEKFHWDTVWFFFREVRVVSAVGWTLLLTFMAMFIGIILAVTTAIMRQSSNPVLRVVSLAYLWFFRGTPIYTQLVFWGALSALYQNLSLGVPFGPELLTFKTTTVFTPFVAAVLGLGINEGAYLSEIVRSGLNSVDRGQSEAARALGMSKGQILRRIIIPQAMRVIVPPTGNETISMLKTTSLVLAVPFTLDLTFVTNSYASWTYQTIPLLLVAAIWYIIITSILMVCQHYIERYYGKGFDSDSPGKGAKRSLSARQQAILDAHTTKDDPFREVTP</sequence>
<evidence type="ECO:0000256" key="1">
    <source>
        <dbReference type="ARBA" id="ARBA00004141"/>
    </source>
</evidence>
<dbReference type="Pfam" id="PF00528">
    <property type="entry name" value="BPD_transp_1"/>
    <property type="match status" value="1"/>
</dbReference>
<dbReference type="STRING" id="1278298.GCA_000428685_00481"/>
<keyword evidence="2 6" id="KW-0812">Transmembrane</keyword>
<feature type="region of interest" description="Disordered" evidence="7">
    <location>
        <begin position="1"/>
        <end position="27"/>
    </location>
</feature>
<dbReference type="GO" id="GO:0005886">
    <property type="term" value="C:plasma membrane"/>
    <property type="evidence" value="ECO:0007669"/>
    <property type="project" value="UniProtKB-SubCell"/>
</dbReference>
<dbReference type="PANTHER" id="PTHR30614">
    <property type="entry name" value="MEMBRANE COMPONENT OF AMINO ACID ABC TRANSPORTER"/>
    <property type="match status" value="1"/>
</dbReference>
<dbReference type="PANTHER" id="PTHR30614:SF0">
    <property type="entry name" value="L-CYSTINE TRANSPORT SYSTEM PERMEASE PROTEIN TCYL"/>
    <property type="match status" value="1"/>
</dbReference>
<proteinExistence type="inferred from homology"/>
<keyword evidence="10" id="KW-1185">Reference proteome</keyword>
<keyword evidence="5 6" id="KW-0472">Membrane</keyword>
<keyword evidence="3" id="KW-0029">Amino-acid transport</keyword>
<accession>A0A448KEN5</accession>
<keyword evidence="6" id="KW-0813">Transport</keyword>
<dbReference type="CDD" id="cd06261">
    <property type="entry name" value="TM_PBP2"/>
    <property type="match status" value="1"/>
</dbReference>
<evidence type="ECO:0000256" key="6">
    <source>
        <dbReference type="RuleBase" id="RU363032"/>
    </source>
</evidence>
<feature type="transmembrane region" description="Helical" evidence="6">
    <location>
        <begin position="262"/>
        <end position="283"/>
    </location>
</feature>
<evidence type="ECO:0000313" key="9">
    <source>
        <dbReference type="EMBL" id="VEG75385.1"/>
    </source>
</evidence>
<name>A0A448KEN5_9ACTO</name>
<feature type="transmembrane region" description="Helical" evidence="6">
    <location>
        <begin position="152"/>
        <end position="174"/>
    </location>
</feature>
<dbReference type="GO" id="GO:0006865">
    <property type="term" value="P:amino acid transport"/>
    <property type="evidence" value="ECO:0007669"/>
    <property type="project" value="UniProtKB-KW"/>
</dbReference>
<dbReference type="RefSeq" id="WP_084500979.1">
    <property type="nucleotide sequence ID" value="NZ_CBCRWE010000013.1"/>
</dbReference>
<dbReference type="InterPro" id="IPR035906">
    <property type="entry name" value="MetI-like_sf"/>
</dbReference>
<evidence type="ECO:0000256" key="4">
    <source>
        <dbReference type="ARBA" id="ARBA00022989"/>
    </source>
</evidence>
<feature type="transmembrane region" description="Helical" evidence="6">
    <location>
        <begin position="74"/>
        <end position="96"/>
    </location>
</feature>
<dbReference type="PROSITE" id="PS50928">
    <property type="entry name" value="ABC_TM1"/>
    <property type="match status" value="1"/>
</dbReference>
<protein>
    <submittedName>
        <fullName evidence="9">Probable amino-acid permease protein yxeN</fullName>
    </submittedName>
</protein>
<feature type="transmembrane region" description="Helical" evidence="6">
    <location>
        <begin position="36"/>
        <end position="54"/>
    </location>
</feature>
<evidence type="ECO:0000256" key="2">
    <source>
        <dbReference type="ARBA" id="ARBA00022692"/>
    </source>
</evidence>
<comment type="subcellular location">
    <subcellularLocation>
        <location evidence="6">Cell membrane</location>
        <topology evidence="6">Multi-pass membrane protein</topology>
    </subcellularLocation>
    <subcellularLocation>
        <location evidence="1">Membrane</location>
        <topology evidence="1">Multi-pass membrane protein</topology>
    </subcellularLocation>
</comment>
<evidence type="ECO:0000313" key="10">
    <source>
        <dbReference type="Proteomes" id="UP000276899"/>
    </source>
</evidence>
<keyword evidence="4 6" id="KW-1133">Transmembrane helix</keyword>
<evidence type="ECO:0000256" key="3">
    <source>
        <dbReference type="ARBA" id="ARBA00022970"/>
    </source>
</evidence>
<comment type="similarity">
    <text evidence="6">Belongs to the binding-protein-dependent transport system permease family.</text>
</comment>
<dbReference type="InterPro" id="IPR000515">
    <property type="entry name" value="MetI-like"/>
</dbReference>
<dbReference type="AlphaFoldDB" id="A0A448KEN5"/>
<dbReference type="EMBL" id="LR134363">
    <property type="protein sequence ID" value="VEG75385.1"/>
    <property type="molecule type" value="Genomic_DNA"/>
</dbReference>
<dbReference type="GO" id="GO:0055085">
    <property type="term" value="P:transmembrane transport"/>
    <property type="evidence" value="ECO:0007669"/>
    <property type="project" value="InterPro"/>
</dbReference>
<feature type="domain" description="ABC transmembrane type-1" evidence="8">
    <location>
        <begin position="77"/>
        <end position="284"/>
    </location>
</feature>
<dbReference type="KEGG" id="asla:NCTC11923_02047"/>
<feature type="transmembrane region" description="Helical" evidence="6">
    <location>
        <begin position="108"/>
        <end position="132"/>
    </location>
</feature>
<evidence type="ECO:0000256" key="7">
    <source>
        <dbReference type="SAM" id="MobiDB-lite"/>
    </source>
</evidence>
<organism evidence="9 10">
    <name type="scientific">Actinomyces slackii</name>
    <dbReference type="NCBI Taxonomy" id="52774"/>
    <lineage>
        <taxon>Bacteria</taxon>
        <taxon>Bacillati</taxon>
        <taxon>Actinomycetota</taxon>
        <taxon>Actinomycetes</taxon>
        <taxon>Actinomycetales</taxon>
        <taxon>Actinomycetaceae</taxon>
        <taxon>Actinomyces</taxon>
    </lineage>
</organism>
<dbReference type="SUPFAM" id="SSF161098">
    <property type="entry name" value="MetI-like"/>
    <property type="match status" value="1"/>
</dbReference>
<dbReference type="InterPro" id="IPR043429">
    <property type="entry name" value="ArtM/GltK/GlnP/TcyL/YhdX-like"/>
</dbReference>
<evidence type="ECO:0000256" key="5">
    <source>
        <dbReference type="ARBA" id="ARBA00023136"/>
    </source>
</evidence>
<dbReference type="Proteomes" id="UP000276899">
    <property type="component" value="Chromosome"/>
</dbReference>
<gene>
    <name evidence="9" type="primary">yxeN</name>
    <name evidence="9" type="ORF">NCTC11923_02047</name>
</gene>
<dbReference type="Gene3D" id="1.10.3720.10">
    <property type="entry name" value="MetI-like"/>
    <property type="match status" value="1"/>
</dbReference>
<reference evidence="9 10" key="1">
    <citation type="submission" date="2018-12" db="EMBL/GenBank/DDBJ databases">
        <authorList>
            <consortium name="Pathogen Informatics"/>
        </authorList>
    </citation>
    <scope>NUCLEOTIDE SEQUENCE [LARGE SCALE GENOMIC DNA]</scope>
    <source>
        <strain evidence="9 10">NCTC11923</strain>
    </source>
</reference>
<evidence type="ECO:0000259" key="8">
    <source>
        <dbReference type="PROSITE" id="PS50928"/>
    </source>
</evidence>